<sequence length="271" mass="28087">MFRRGLLGAHRPDLYLEGGSTVKQFVLTLKSLRHRQIGLITLLFLVVVAAWLGAALAKRAGGAAETRLSVLALNEVMMLAIYVLPIIAAIVASRVVTTARDGGMDAKLRAIGVSPIRQFGANLAVTIVVTVLVAGFVLALALLASSMFGFSTPSNVVPIALSALLALVGDAVAVSAVHTWAATRFMQQGVTLGLAVVAAIGTSALPFAGLNHFSWILPWGLVSAANPVVGSTGGVVQISAVPLPAGIIAVIISLVWAAVFMLAIKIRKVEQ</sequence>
<evidence type="ECO:0000313" key="3">
    <source>
        <dbReference type="Proteomes" id="UP000442535"/>
    </source>
</evidence>
<feature type="transmembrane region" description="Helical" evidence="1">
    <location>
        <begin position="189"/>
        <end position="209"/>
    </location>
</feature>
<feature type="transmembrane region" description="Helical" evidence="1">
    <location>
        <begin position="77"/>
        <end position="99"/>
    </location>
</feature>
<organism evidence="2 3">
    <name type="scientific">Mobiluncus porci</name>
    <dbReference type="NCBI Taxonomy" id="2652278"/>
    <lineage>
        <taxon>Bacteria</taxon>
        <taxon>Bacillati</taxon>
        <taxon>Actinomycetota</taxon>
        <taxon>Actinomycetes</taxon>
        <taxon>Actinomycetales</taxon>
        <taxon>Actinomycetaceae</taxon>
        <taxon>Mobiluncus</taxon>
    </lineage>
</organism>
<comment type="caution">
    <text evidence="2">The sequence shown here is derived from an EMBL/GenBank/DDBJ whole genome shotgun (WGS) entry which is preliminary data.</text>
</comment>
<feature type="transmembrane region" description="Helical" evidence="1">
    <location>
        <begin position="243"/>
        <end position="264"/>
    </location>
</feature>
<proteinExistence type="predicted"/>
<dbReference type="Proteomes" id="UP000442535">
    <property type="component" value="Unassembled WGS sequence"/>
</dbReference>
<protein>
    <submittedName>
        <fullName evidence="2">Uncharacterized protein</fullName>
    </submittedName>
</protein>
<keyword evidence="1" id="KW-0812">Transmembrane</keyword>
<dbReference type="EMBL" id="VUMY01000007">
    <property type="protein sequence ID" value="MST49540.1"/>
    <property type="molecule type" value="Genomic_DNA"/>
</dbReference>
<name>A0A7K0K3A9_9ACTO</name>
<keyword evidence="1" id="KW-0472">Membrane</keyword>
<dbReference type="AlphaFoldDB" id="A0A7K0K3A9"/>
<dbReference type="Pfam" id="PF12730">
    <property type="entry name" value="ABC2_membrane_4"/>
    <property type="match status" value="1"/>
</dbReference>
<keyword evidence="1" id="KW-1133">Transmembrane helix</keyword>
<feature type="transmembrane region" description="Helical" evidence="1">
    <location>
        <begin position="119"/>
        <end position="144"/>
    </location>
</feature>
<gene>
    <name evidence="2" type="ORF">FYJ63_04735</name>
</gene>
<evidence type="ECO:0000313" key="2">
    <source>
        <dbReference type="EMBL" id="MST49540.1"/>
    </source>
</evidence>
<evidence type="ECO:0000256" key="1">
    <source>
        <dbReference type="SAM" id="Phobius"/>
    </source>
</evidence>
<feature type="transmembrane region" description="Helical" evidence="1">
    <location>
        <begin position="156"/>
        <end position="177"/>
    </location>
</feature>
<reference evidence="2 3" key="1">
    <citation type="submission" date="2019-08" db="EMBL/GenBank/DDBJ databases">
        <title>In-depth cultivation of the pig gut microbiome towards novel bacterial diversity and tailored functional studies.</title>
        <authorList>
            <person name="Wylensek D."/>
            <person name="Hitch T.C.A."/>
            <person name="Clavel T."/>
        </authorList>
    </citation>
    <scope>NUCLEOTIDE SEQUENCE [LARGE SCALE GENOMIC DNA]</scope>
    <source>
        <strain evidence="2 3">RF-GAM-744-WT-7</strain>
    </source>
</reference>
<accession>A0A7K0K3A9</accession>
<feature type="transmembrane region" description="Helical" evidence="1">
    <location>
        <begin position="37"/>
        <end position="57"/>
    </location>
</feature>
<keyword evidence="3" id="KW-1185">Reference proteome</keyword>